<keyword evidence="4" id="KW-1185">Reference proteome</keyword>
<dbReference type="InterPro" id="IPR036388">
    <property type="entry name" value="WH-like_DNA-bd_sf"/>
</dbReference>
<dbReference type="PANTHER" id="PTHR43252">
    <property type="entry name" value="TRANSCRIPTIONAL REGULATOR YQJI"/>
    <property type="match status" value="1"/>
</dbReference>
<dbReference type="Pfam" id="PF10400">
    <property type="entry name" value="Vir_act_alpha_C"/>
    <property type="match status" value="1"/>
</dbReference>
<evidence type="ECO:0000313" key="3">
    <source>
        <dbReference type="EMBL" id="GHG26120.1"/>
    </source>
</evidence>
<dbReference type="Proteomes" id="UP000632849">
    <property type="component" value="Unassembled WGS sequence"/>
</dbReference>
<dbReference type="GeneID" id="95662395"/>
<proteinExistence type="predicted"/>
<sequence length="199" mass="22286">MSLKHAVLAALLEGEASGYDLAKIFDVSVANFWAATPQQLYRELDRLSAAGLITARVVEQERRPNKRMFSLTPEGRRDLDSFTSVAPRPTAVRDELMVQVQACDGGDTEAVRGFVARHMEASRDKLARYGRLREWLLGGRDEETYLREADRVGPYLTLLRGRLMEEENLRWGERVLAVLDARIAAGRGGSGVTRTPTLR</sequence>
<protein>
    <submittedName>
        <fullName evidence="3">PadR family transcriptional regulator</fullName>
    </submittedName>
</protein>
<dbReference type="Pfam" id="PF03551">
    <property type="entry name" value="PadR"/>
    <property type="match status" value="1"/>
</dbReference>
<dbReference type="InterPro" id="IPR036390">
    <property type="entry name" value="WH_DNA-bd_sf"/>
</dbReference>
<dbReference type="InterPro" id="IPR018309">
    <property type="entry name" value="Tscrpt_reg_PadR_C"/>
</dbReference>
<accession>A0A919BYJ4</accession>
<gene>
    <name evidence="3" type="ORF">GCM10017667_73000</name>
</gene>
<evidence type="ECO:0000259" key="2">
    <source>
        <dbReference type="Pfam" id="PF10400"/>
    </source>
</evidence>
<reference evidence="3" key="1">
    <citation type="journal article" date="2014" name="Int. J. Syst. Evol. Microbiol.">
        <title>Complete genome sequence of Corynebacterium casei LMG S-19264T (=DSM 44701T), isolated from a smear-ripened cheese.</title>
        <authorList>
            <consortium name="US DOE Joint Genome Institute (JGI-PGF)"/>
            <person name="Walter F."/>
            <person name="Albersmeier A."/>
            <person name="Kalinowski J."/>
            <person name="Ruckert C."/>
        </authorList>
    </citation>
    <scope>NUCLEOTIDE SEQUENCE</scope>
    <source>
        <strain evidence="3">JCM 4122</strain>
    </source>
</reference>
<dbReference type="RefSeq" id="WP_150233864.1">
    <property type="nucleotide sequence ID" value="NZ_BNBE01000004.1"/>
</dbReference>
<dbReference type="SUPFAM" id="SSF46785">
    <property type="entry name" value="Winged helix' DNA-binding domain"/>
    <property type="match status" value="1"/>
</dbReference>
<dbReference type="Gene3D" id="1.10.10.10">
    <property type="entry name" value="Winged helix-like DNA-binding domain superfamily/Winged helix DNA-binding domain"/>
    <property type="match status" value="1"/>
</dbReference>
<reference evidence="3" key="2">
    <citation type="submission" date="2020-09" db="EMBL/GenBank/DDBJ databases">
        <authorList>
            <person name="Sun Q."/>
            <person name="Ohkuma M."/>
        </authorList>
    </citation>
    <scope>NUCLEOTIDE SEQUENCE</scope>
    <source>
        <strain evidence="3">JCM 4122</strain>
    </source>
</reference>
<organism evidence="3 4">
    <name type="scientific">Streptomyces filamentosus</name>
    <name type="common">Streptomyces roseosporus</name>
    <dbReference type="NCBI Taxonomy" id="67294"/>
    <lineage>
        <taxon>Bacteria</taxon>
        <taxon>Bacillati</taxon>
        <taxon>Actinomycetota</taxon>
        <taxon>Actinomycetes</taxon>
        <taxon>Kitasatosporales</taxon>
        <taxon>Streptomycetaceae</taxon>
        <taxon>Streptomyces</taxon>
    </lineage>
</organism>
<dbReference type="InterPro" id="IPR005149">
    <property type="entry name" value="Tscrpt_reg_PadR_N"/>
</dbReference>
<feature type="domain" description="Transcription regulator PadR N-terminal" evidence="1">
    <location>
        <begin position="7"/>
        <end position="80"/>
    </location>
</feature>
<name>A0A919BYJ4_STRFL</name>
<dbReference type="PANTHER" id="PTHR43252:SF4">
    <property type="entry name" value="TRANSCRIPTIONAL REGULATORY PROTEIN"/>
    <property type="match status" value="1"/>
</dbReference>
<feature type="domain" description="Transcription regulator PadR C-terminal" evidence="2">
    <location>
        <begin position="92"/>
        <end position="180"/>
    </location>
</feature>
<dbReference type="Gene3D" id="6.10.140.190">
    <property type="match status" value="1"/>
</dbReference>
<comment type="caution">
    <text evidence="3">The sequence shown here is derived from an EMBL/GenBank/DDBJ whole genome shotgun (WGS) entry which is preliminary data.</text>
</comment>
<dbReference type="EMBL" id="BNBE01000004">
    <property type="protein sequence ID" value="GHG26120.1"/>
    <property type="molecule type" value="Genomic_DNA"/>
</dbReference>
<evidence type="ECO:0000259" key="1">
    <source>
        <dbReference type="Pfam" id="PF03551"/>
    </source>
</evidence>
<dbReference type="AlphaFoldDB" id="A0A919BYJ4"/>
<evidence type="ECO:0000313" key="4">
    <source>
        <dbReference type="Proteomes" id="UP000632849"/>
    </source>
</evidence>